<gene>
    <name evidence="1" type="ORF">FKW44_007000</name>
</gene>
<organism evidence="1 2">
    <name type="scientific">Caligus rogercresseyi</name>
    <name type="common">Sea louse</name>
    <dbReference type="NCBI Taxonomy" id="217165"/>
    <lineage>
        <taxon>Eukaryota</taxon>
        <taxon>Metazoa</taxon>
        <taxon>Ecdysozoa</taxon>
        <taxon>Arthropoda</taxon>
        <taxon>Crustacea</taxon>
        <taxon>Multicrustacea</taxon>
        <taxon>Hexanauplia</taxon>
        <taxon>Copepoda</taxon>
        <taxon>Siphonostomatoida</taxon>
        <taxon>Caligidae</taxon>
        <taxon>Caligus</taxon>
    </lineage>
</organism>
<reference evidence="2" key="1">
    <citation type="submission" date="2021-01" db="EMBL/GenBank/DDBJ databases">
        <title>Caligus Genome Assembly.</title>
        <authorList>
            <person name="Gallardo-Escarate C."/>
        </authorList>
    </citation>
    <scope>NUCLEOTIDE SEQUENCE [LARGE SCALE GENOMIC DNA]</scope>
</reference>
<dbReference type="EMBL" id="CP045893">
    <property type="protein sequence ID" value="QQP54230.1"/>
    <property type="molecule type" value="Genomic_DNA"/>
</dbReference>
<proteinExistence type="predicted"/>
<dbReference type="Proteomes" id="UP000595437">
    <property type="component" value="Chromosome 4"/>
</dbReference>
<evidence type="ECO:0000313" key="2">
    <source>
        <dbReference type="Proteomes" id="UP000595437"/>
    </source>
</evidence>
<sequence length="80" mass="9222">PYYYAIKGKRKDGFTYVLYINGGHPPFTFFDHAFSLCSYVLQTGYSLLSPWIVLKNVRSGWLRIQPRLQQIARGTTAVFS</sequence>
<feature type="non-terminal residue" evidence="1">
    <location>
        <position position="1"/>
    </location>
</feature>
<dbReference type="AlphaFoldDB" id="A0A7T8QT95"/>
<accession>A0A7T8QT95</accession>
<protein>
    <submittedName>
        <fullName evidence="1">N-acetyltransferase UNQ2771/PRO7155 -like protein</fullName>
    </submittedName>
</protein>
<dbReference type="OrthoDB" id="47017at2759"/>
<evidence type="ECO:0000313" key="1">
    <source>
        <dbReference type="EMBL" id="QQP54230.1"/>
    </source>
</evidence>
<dbReference type="GO" id="GO:0016740">
    <property type="term" value="F:transferase activity"/>
    <property type="evidence" value="ECO:0007669"/>
    <property type="project" value="UniProtKB-KW"/>
</dbReference>
<keyword evidence="1" id="KW-0808">Transferase</keyword>
<keyword evidence="2" id="KW-1185">Reference proteome</keyword>
<name>A0A7T8QT95_CALRO</name>